<dbReference type="AlphaFoldDB" id="E9ITP9"/>
<proteinExistence type="predicted"/>
<dbReference type="EMBL" id="GL765627">
    <property type="protein sequence ID" value="EFZ16051.1"/>
    <property type="molecule type" value="Genomic_DNA"/>
</dbReference>
<sequence>SESHSFASELFGGAQAPAASSSWNPNVLNSIQTEARKGLSENLRNALLTKFEARDDLAALAPSKLNKELAAALTPLVIKRDEYQALFQAQVGACLNAFSSGMSLLLKPEVIRDLSNETGSALAFFAKGVHRLSGHHYRLSLARTLRKHLRRHRPVKGQVKKWQNSYRRYLSSEISPVCPGLLRETVGLLFARCRLIDQELLTTRAAKAATTAPSLDLGLDTTTERWITI</sequence>
<name>E9ITP9_SOLIN</name>
<gene>
    <name evidence="1" type="ORF">SINV_08411</name>
</gene>
<accession>E9ITP9</accession>
<feature type="non-terminal residue" evidence="1">
    <location>
        <position position="229"/>
    </location>
</feature>
<feature type="non-terminal residue" evidence="1">
    <location>
        <position position="1"/>
    </location>
</feature>
<reference evidence="1" key="1">
    <citation type="journal article" date="2011" name="Proc. Natl. Acad. Sci. U.S.A.">
        <title>The genome of the fire ant Solenopsis invicta.</title>
        <authorList>
            <person name="Wurm Y."/>
            <person name="Wang J."/>
            <person name="Riba-Grognuz O."/>
            <person name="Corona M."/>
            <person name="Nygaard S."/>
            <person name="Hunt B.G."/>
            <person name="Ingram K.K."/>
            <person name="Falquet L."/>
            <person name="Nipitwattanaphon M."/>
            <person name="Gotzek D."/>
            <person name="Dijkstra M.B."/>
            <person name="Oettler J."/>
            <person name="Comtesse F."/>
            <person name="Shih C.J."/>
            <person name="Wu W.J."/>
            <person name="Yang C.C."/>
            <person name="Thomas J."/>
            <person name="Beaudoing E."/>
            <person name="Pradervand S."/>
            <person name="Flegel V."/>
            <person name="Cook E.D."/>
            <person name="Fabbretti R."/>
            <person name="Stockinger H."/>
            <person name="Long L."/>
            <person name="Farmerie W.G."/>
            <person name="Oakey J."/>
            <person name="Boomsma J.J."/>
            <person name="Pamilo P."/>
            <person name="Yi S.V."/>
            <person name="Heinze J."/>
            <person name="Goodisman M.A."/>
            <person name="Farinelli L."/>
            <person name="Harshman K."/>
            <person name="Hulo N."/>
            <person name="Cerutti L."/>
            <person name="Xenarios I."/>
            <person name="Shoemaker D."/>
            <person name="Keller L."/>
        </authorList>
    </citation>
    <scope>NUCLEOTIDE SEQUENCE [LARGE SCALE GENOMIC DNA]</scope>
</reference>
<protein>
    <submittedName>
        <fullName evidence="1">Uncharacterized protein</fullName>
    </submittedName>
</protein>
<organism>
    <name type="scientific">Solenopsis invicta</name>
    <name type="common">Red imported fire ant</name>
    <name type="synonym">Solenopsis wagneri</name>
    <dbReference type="NCBI Taxonomy" id="13686"/>
    <lineage>
        <taxon>Eukaryota</taxon>
        <taxon>Metazoa</taxon>
        <taxon>Ecdysozoa</taxon>
        <taxon>Arthropoda</taxon>
        <taxon>Hexapoda</taxon>
        <taxon>Insecta</taxon>
        <taxon>Pterygota</taxon>
        <taxon>Neoptera</taxon>
        <taxon>Endopterygota</taxon>
        <taxon>Hymenoptera</taxon>
        <taxon>Apocrita</taxon>
        <taxon>Aculeata</taxon>
        <taxon>Formicoidea</taxon>
        <taxon>Formicidae</taxon>
        <taxon>Myrmicinae</taxon>
        <taxon>Solenopsis</taxon>
    </lineage>
</organism>
<evidence type="ECO:0000313" key="1">
    <source>
        <dbReference type="EMBL" id="EFZ16051.1"/>
    </source>
</evidence>
<dbReference type="HOGENOM" id="CLU_1212443_0_0_1"/>